<feature type="transmembrane region" description="Helical" evidence="1">
    <location>
        <begin position="65"/>
        <end position="82"/>
    </location>
</feature>
<gene>
    <name evidence="2" type="ORF">SLNWT_2191</name>
</gene>
<evidence type="ECO:0000313" key="3">
    <source>
        <dbReference type="Proteomes" id="UP000031523"/>
    </source>
</evidence>
<proteinExistence type="predicted"/>
<feature type="transmembrane region" description="Helical" evidence="1">
    <location>
        <begin position="12"/>
        <end position="29"/>
    </location>
</feature>
<accession>A0A0B5EWR7</accession>
<protein>
    <submittedName>
        <fullName evidence="2">Integral membrane protein</fullName>
    </submittedName>
</protein>
<keyword evidence="3" id="KW-1185">Reference proteome</keyword>
<name>A0A0B5EWR7_STRA4</name>
<sequence>MFLTQPLRPGRVAAHVLLLVLGAVVGAAGSLVQAAWFPGGLLLALLGAGGLFLGGAIAMRARAGAGSPAAGWLVAVVLLTATRPEGDFVFAATTGTYLFLLGGLVVAVICATLPGVGPGAASGARLGK</sequence>
<keyword evidence="1" id="KW-1133">Transmembrane helix</keyword>
<dbReference type="Pfam" id="PF19608">
    <property type="entry name" value="DUF6113"/>
    <property type="match status" value="1"/>
</dbReference>
<reference evidence="2 3" key="1">
    <citation type="submission" date="2015-01" db="EMBL/GenBank/DDBJ databases">
        <title>Enhanced salinomycin production by adjusting the supply of polyketide extender units in Streptomyce albus DSM 41398.</title>
        <authorList>
            <person name="Lu C."/>
        </authorList>
    </citation>
    <scope>NUCLEOTIDE SEQUENCE [LARGE SCALE GENOMIC DNA]</scope>
    <source>
        <strain evidence="3">ATCC 21838 / DSM 41398 / FERM P-419 / JCM 4703 / NBRC 107858</strain>
    </source>
</reference>
<dbReference type="Proteomes" id="UP000031523">
    <property type="component" value="Chromosome"/>
</dbReference>
<evidence type="ECO:0000256" key="1">
    <source>
        <dbReference type="SAM" id="Phobius"/>
    </source>
</evidence>
<feature type="transmembrane region" description="Helical" evidence="1">
    <location>
        <begin position="35"/>
        <end position="58"/>
    </location>
</feature>
<keyword evidence="1" id="KW-0812">Transmembrane</keyword>
<organism evidence="2 3">
    <name type="scientific">Streptomyces albus (strain ATCC 21838 / DSM 41398 / FERM P-419 / JCM 4703 / NBRC 107858)</name>
    <dbReference type="NCBI Taxonomy" id="1081613"/>
    <lineage>
        <taxon>Bacteria</taxon>
        <taxon>Bacillati</taxon>
        <taxon>Actinomycetota</taxon>
        <taxon>Actinomycetes</taxon>
        <taxon>Kitasatosporales</taxon>
        <taxon>Streptomycetaceae</taxon>
        <taxon>Streptomyces</taxon>
    </lineage>
</organism>
<keyword evidence="1" id="KW-0472">Membrane</keyword>
<feature type="transmembrane region" description="Helical" evidence="1">
    <location>
        <begin position="88"/>
        <end position="116"/>
    </location>
</feature>
<dbReference type="AlphaFoldDB" id="A0A0B5EWR7"/>
<evidence type="ECO:0000313" key="2">
    <source>
        <dbReference type="EMBL" id="AJE82567.1"/>
    </source>
</evidence>
<dbReference type="InterPro" id="IPR046095">
    <property type="entry name" value="DUF6113"/>
</dbReference>
<dbReference type="KEGG" id="sals:SLNWT_2191"/>
<dbReference type="EMBL" id="CP010519">
    <property type="protein sequence ID" value="AJE82567.1"/>
    <property type="molecule type" value="Genomic_DNA"/>
</dbReference>